<dbReference type="Proteomes" id="UP000199598">
    <property type="component" value="Unassembled WGS sequence"/>
</dbReference>
<evidence type="ECO:0008006" key="3">
    <source>
        <dbReference type="Google" id="ProtNLM"/>
    </source>
</evidence>
<gene>
    <name evidence="1" type="ORF">SAMN04488518_107126</name>
</gene>
<keyword evidence="2" id="KW-1185">Reference proteome</keyword>
<name>A0A1I4B405_9HYPH</name>
<protein>
    <recommendedName>
        <fullName evidence="3">DUF3806 domain-containing protein</fullName>
    </recommendedName>
</protein>
<evidence type="ECO:0000313" key="1">
    <source>
        <dbReference type="EMBL" id="SFK63588.1"/>
    </source>
</evidence>
<organism evidence="1 2">
    <name type="scientific">Pseudovibrio ascidiaceicola</name>
    <dbReference type="NCBI Taxonomy" id="285279"/>
    <lineage>
        <taxon>Bacteria</taxon>
        <taxon>Pseudomonadati</taxon>
        <taxon>Pseudomonadota</taxon>
        <taxon>Alphaproteobacteria</taxon>
        <taxon>Hyphomicrobiales</taxon>
        <taxon>Stappiaceae</taxon>
        <taxon>Pseudovibrio</taxon>
    </lineage>
</organism>
<dbReference type="EMBL" id="FOSK01000007">
    <property type="protein sequence ID" value="SFK63588.1"/>
    <property type="molecule type" value="Genomic_DNA"/>
</dbReference>
<proteinExistence type="predicted"/>
<accession>A0A1I4B405</accession>
<reference evidence="1 2" key="1">
    <citation type="submission" date="2016-10" db="EMBL/GenBank/DDBJ databases">
        <authorList>
            <person name="Varghese N."/>
            <person name="Submissions S."/>
        </authorList>
    </citation>
    <scope>NUCLEOTIDE SEQUENCE [LARGE SCALE GENOMIC DNA]</scope>
    <source>
        <strain evidence="1 2">DSM 16392</strain>
    </source>
</reference>
<comment type="caution">
    <text evidence="1">The sequence shown here is derived from an EMBL/GenBank/DDBJ whole genome shotgun (WGS) entry which is preliminary data.</text>
</comment>
<dbReference type="RefSeq" id="WP_093520471.1">
    <property type="nucleotide sequence ID" value="NZ_FOSK01000007.1"/>
</dbReference>
<evidence type="ECO:0000313" key="2">
    <source>
        <dbReference type="Proteomes" id="UP000199598"/>
    </source>
</evidence>
<sequence length="150" mass="16891">MVAAAVLERPKVEMPQDHQKEIASRIEDWQQRISDLYAHIAECAEKHSELWLSENMTAKLFEKPMHDAGLEPVMLPVLNVGRGKGLIVSFQPIGLWVLGANGRMDILTHNGAYELIDEAEVGQPPNWQVFAPGSWEAKPFDHEVVERLLS</sequence>